<keyword evidence="3" id="KW-1185">Reference proteome</keyword>
<dbReference type="InParanoid" id="K4AHL4"/>
<dbReference type="Gramene" id="KQK90839">
    <property type="protein sequence ID" value="KQK90839"/>
    <property type="gene ID" value="SETIT_038371mg"/>
</dbReference>
<dbReference type="EMBL" id="AGNK02005982">
    <property type="status" value="NOT_ANNOTATED_CDS"/>
    <property type="molecule type" value="Genomic_DNA"/>
</dbReference>
<name>K4AHL4_SETIT</name>
<sequence length="72" mass="7905">MGLRSLVNSRGCSRSSREGGLKVEVKGNSGITVTGCERGRRECAQSMPYLCPYLFSFTSLIDLCQLSPERTD</sequence>
<dbReference type="HOGENOM" id="CLU_2727048_0_0_1"/>
<organism evidence="2 3">
    <name type="scientific">Setaria italica</name>
    <name type="common">Foxtail millet</name>
    <name type="synonym">Panicum italicum</name>
    <dbReference type="NCBI Taxonomy" id="4555"/>
    <lineage>
        <taxon>Eukaryota</taxon>
        <taxon>Viridiplantae</taxon>
        <taxon>Streptophyta</taxon>
        <taxon>Embryophyta</taxon>
        <taxon>Tracheophyta</taxon>
        <taxon>Spermatophyta</taxon>
        <taxon>Magnoliopsida</taxon>
        <taxon>Liliopsida</taxon>
        <taxon>Poales</taxon>
        <taxon>Poaceae</taxon>
        <taxon>PACMAD clade</taxon>
        <taxon>Panicoideae</taxon>
        <taxon>Panicodae</taxon>
        <taxon>Paniceae</taxon>
        <taxon>Cenchrinae</taxon>
        <taxon>Setaria</taxon>
    </lineage>
</organism>
<protein>
    <submittedName>
        <fullName evidence="2">Uncharacterized protein</fullName>
    </submittedName>
</protein>
<dbReference type="AlphaFoldDB" id="K4AHL4"/>
<dbReference type="EnsemblPlants" id="KQK90839">
    <property type="protein sequence ID" value="KQK90839"/>
    <property type="gene ID" value="SETIT_038371mg"/>
</dbReference>
<accession>K4AHL4</accession>
<evidence type="ECO:0000313" key="3">
    <source>
        <dbReference type="Proteomes" id="UP000004995"/>
    </source>
</evidence>
<evidence type="ECO:0000256" key="1">
    <source>
        <dbReference type="SAM" id="MobiDB-lite"/>
    </source>
</evidence>
<reference evidence="3" key="1">
    <citation type="journal article" date="2012" name="Nat. Biotechnol.">
        <title>Reference genome sequence of the model plant Setaria.</title>
        <authorList>
            <person name="Bennetzen J.L."/>
            <person name="Schmutz J."/>
            <person name="Wang H."/>
            <person name="Percifield R."/>
            <person name="Hawkins J."/>
            <person name="Pontaroli A.C."/>
            <person name="Estep M."/>
            <person name="Feng L."/>
            <person name="Vaughn J.N."/>
            <person name="Grimwood J."/>
            <person name="Jenkins J."/>
            <person name="Barry K."/>
            <person name="Lindquist E."/>
            <person name="Hellsten U."/>
            <person name="Deshpande S."/>
            <person name="Wang X."/>
            <person name="Wu X."/>
            <person name="Mitros T."/>
            <person name="Triplett J."/>
            <person name="Yang X."/>
            <person name="Ye C.Y."/>
            <person name="Mauro-Herrera M."/>
            <person name="Wang L."/>
            <person name="Li P."/>
            <person name="Sharma M."/>
            <person name="Sharma R."/>
            <person name="Ronald P.C."/>
            <person name="Panaud O."/>
            <person name="Kellogg E.A."/>
            <person name="Brutnell T.P."/>
            <person name="Doust A.N."/>
            <person name="Tuskan G.A."/>
            <person name="Rokhsar D."/>
            <person name="Devos K.M."/>
        </authorList>
    </citation>
    <scope>NUCLEOTIDE SEQUENCE [LARGE SCALE GENOMIC DNA]</scope>
    <source>
        <strain evidence="3">cv. Yugu1</strain>
    </source>
</reference>
<proteinExistence type="predicted"/>
<feature type="region of interest" description="Disordered" evidence="1">
    <location>
        <begin position="1"/>
        <end position="20"/>
    </location>
</feature>
<dbReference type="Proteomes" id="UP000004995">
    <property type="component" value="Unassembled WGS sequence"/>
</dbReference>
<reference evidence="2" key="2">
    <citation type="submission" date="2018-08" db="UniProtKB">
        <authorList>
            <consortium name="EnsemblPlants"/>
        </authorList>
    </citation>
    <scope>IDENTIFICATION</scope>
    <source>
        <strain evidence="2">Yugu1</strain>
    </source>
</reference>
<evidence type="ECO:0000313" key="2">
    <source>
        <dbReference type="EnsemblPlants" id="KQK90839"/>
    </source>
</evidence>